<dbReference type="PANTHER" id="PTHR33116:SF86">
    <property type="entry name" value="REVERSE TRANSCRIPTASE DOMAIN-CONTAINING PROTEIN"/>
    <property type="match status" value="1"/>
</dbReference>
<dbReference type="Proteomes" id="UP001153555">
    <property type="component" value="Unassembled WGS sequence"/>
</dbReference>
<reference evidence="2" key="1">
    <citation type="submission" date="2019-12" db="EMBL/GenBank/DDBJ databases">
        <authorList>
            <person name="Scholes J."/>
        </authorList>
    </citation>
    <scope>NUCLEOTIDE SEQUENCE</scope>
</reference>
<organism evidence="2 3">
    <name type="scientific">Striga hermonthica</name>
    <name type="common">Purple witchweed</name>
    <name type="synonym">Buchnera hermonthica</name>
    <dbReference type="NCBI Taxonomy" id="68872"/>
    <lineage>
        <taxon>Eukaryota</taxon>
        <taxon>Viridiplantae</taxon>
        <taxon>Streptophyta</taxon>
        <taxon>Embryophyta</taxon>
        <taxon>Tracheophyta</taxon>
        <taxon>Spermatophyta</taxon>
        <taxon>Magnoliopsida</taxon>
        <taxon>eudicotyledons</taxon>
        <taxon>Gunneridae</taxon>
        <taxon>Pentapetalae</taxon>
        <taxon>asterids</taxon>
        <taxon>lamiids</taxon>
        <taxon>Lamiales</taxon>
        <taxon>Orobanchaceae</taxon>
        <taxon>Buchnereae</taxon>
        <taxon>Striga</taxon>
    </lineage>
</organism>
<keyword evidence="3" id="KW-1185">Reference proteome</keyword>
<accession>A0A9N7NMK7</accession>
<feature type="non-terminal residue" evidence="2">
    <location>
        <position position="437"/>
    </location>
</feature>
<dbReference type="Pfam" id="PF00078">
    <property type="entry name" value="RVT_1"/>
    <property type="match status" value="1"/>
</dbReference>
<comment type="caution">
    <text evidence="2">The sequence shown here is derived from an EMBL/GenBank/DDBJ whole genome shotgun (WGS) entry which is preliminary data.</text>
</comment>
<evidence type="ECO:0000313" key="3">
    <source>
        <dbReference type="Proteomes" id="UP001153555"/>
    </source>
</evidence>
<evidence type="ECO:0000313" key="2">
    <source>
        <dbReference type="EMBL" id="CAA0832714.1"/>
    </source>
</evidence>
<dbReference type="InterPro" id="IPR000477">
    <property type="entry name" value="RT_dom"/>
</dbReference>
<dbReference type="AlphaFoldDB" id="A0A9N7NMK7"/>
<dbReference type="OrthoDB" id="512555at2759"/>
<protein>
    <submittedName>
        <fullName evidence="2">Uncharacterized mitochondrial protein AtMg01250</fullName>
    </submittedName>
</protein>
<sequence length="437" mass="48933">LTEDSSSSALLLFLSWDCDCCSRLGGGCSIRGCSTLGFSTLGCSTCICLSWDATVSAIISCISLLIMVSVCSSTCGGGLVPCSNAPGCLPKLRDISVDSCSLTLVLVPFIWLAIITYFENNRDEVERKYRSWETIENKRNDRVERLTVAVRKMNGFESQLQRPATHGRHQSTILDSWLARTKAGHDEYLGPPTHRNLVLSSNRYIVPLLLIYWQCHQSSFYNFCLSGQSNRNNCTCSPVFYTMLRMGFNAIFVRWIMACIQFPSFSFNLNGKPCGFITGSRGIRQGDPLSPYLFIIISEFLSAKIHNAAESGSYKGIRLSRNGPTLTHLLFADDTLLFCKAEEQQAAKILQILQAYHCFTRQQVNMVKSSIFFSRNAPTSLKSRCCSILSGIQTHTSTRYLGLPMGIERSKREAFDYILSVVKKRVCNWKNKWLSTA</sequence>
<dbReference type="EMBL" id="CACSLK010027837">
    <property type="protein sequence ID" value="CAA0832714.1"/>
    <property type="molecule type" value="Genomic_DNA"/>
</dbReference>
<feature type="domain" description="Reverse transcriptase" evidence="1">
    <location>
        <begin position="242"/>
        <end position="404"/>
    </location>
</feature>
<name>A0A9N7NMK7_STRHE</name>
<proteinExistence type="predicted"/>
<evidence type="ECO:0000259" key="1">
    <source>
        <dbReference type="Pfam" id="PF00078"/>
    </source>
</evidence>
<gene>
    <name evidence="2" type="ORF">SHERM_27988</name>
</gene>
<dbReference type="PANTHER" id="PTHR33116">
    <property type="entry name" value="REVERSE TRANSCRIPTASE ZINC-BINDING DOMAIN-CONTAINING PROTEIN-RELATED-RELATED"/>
    <property type="match status" value="1"/>
</dbReference>
<feature type="non-terminal residue" evidence="2">
    <location>
        <position position="1"/>
    </location>
</feature>